<comment type="subcellular location">
    <subcellularLocation>
        <location evidence="1">Membrane</location>
        <topology evidence="1">Multi-pass membrane protein</topology>
    </subcellularLocation>
</comment>
<protein>
    <submittedName>
        <fullName evidence="9">Rhomboid family intramembrane serine protease</fullName>
    </submittedName>
</protein>
<evidence type="ECO:0000256" key="5">
    <source>
        <dbReference type="ARBA" id="ARBA00022989"/>
    </source>
</evidence>
<feature type="transmembrane region" description="Helical" evidence="7">
    <location>
        <begin position="140"/>
        <end position="160"/>
    </location>
</feature>
<dbReference type="InterPro" id="IPR022764">
    <property type="entry name" value="Peptidase_S54_rhomboid_dom"/>
</dbReference>
<evidence type="ECO:0000256" key="4">
    <source>
        <dbReference type="ARBA" id="ARBA00022801"/>
    </source>
</evidence>
<dbReference type="GO" id="GO:0006508">
    <property type="term" value="P:proteolysis"/>
    <property type="evidence" value="ECO:0007669"/>
    <property type="project" value="UniProtKB-KW"/>
</dbReference>
<feature type="transmembrane region" description="Helical" evidence="7">
    <location>
        <begin position="44"/>
        <end position="64"/>
    </location>
</feature>
<organism evidence="9 10">
    <name type="scientific">Alistipes hominis</name>
    <dbReference type="NCBI Taxonomy" id="2763015"/>
    <lineage>
        <taxon>Bacteria</taxon>
        <taxon>Pseudomonadati</taxon>
        <taxon>Bacteroidota</taxon>
        <taxon>Bacteroidia</taxon>
        <taxon>Bacteroidales</taxon>
        <taxon>Rikenellaceae</taxon>
        <taxon>Alistipes</taxon>
    </lineage>
</organism>
<evidence type="ECO:0000313" key="9">
    <source>
        <dbReference type="EMBL" id="MBC5615821.1"/>
    </source>
</evidence>
<sequence length="206" mass="23716">MMTYILIFITAIVSIAAFNNRQLFDRLAFVPYRVVHRREWYRAVSYGFVHGDYMHLIVNMLVLLSFGQFLEQLFKAYQQAGTIFSGYLSYGLLYFGGLLFSVLPDLVRRRNDPQYASIGASGAVSAVIFTSIFFNPWSKIYFFGILPIPGILFGILYVGYEQYMSRRPGDHINHNAHLFGALFGFVFPLLMEPSLWHVFVKNLTSF</sequence>
<keyword evidence="3 7" id="KW-0812">Transmembrane</keyword>
<evidence type="ECO:0000259" key="8">
    <source>
        <dbReference type="Pfam" id="PF01694"/>
    </source>
</evidence>
<evidence type="ECO:0000256" key="3">
    <source>
        <dbReference type="ARBA" id="ARBA00022692"/>
    </source>
</evidence>
<feature type="domain" description="Peptidase S54 rhomboid" evidence="8">
    <location>
        <begin position="38"/>
        <end position="190"/>
    </location>
</feature>
<feature type="transmembrane region" description="Helical" evidence="7">
    <location>
        <begin position="84"/>
        <end position="103"/>
    </location>
</feature>
<accession>A0ABR7CJI9</accession>
<evidence type="ECO:0000256" key="2">
    <source>
        <dbReference type="ARBA" id="ARBA00009045"/>
    </source>
</evidence>
<evidence type="ECO:0000256" key="1">
    <source>
        <dbReference type="ARBA" id="ARBA00004141"/>
    </source>
</evidence>
<dbReference type="GO" id="GO:0008233">
    <property type="term" value="F:peptidase activity"/>
    <property type="evidence" value="ECO:0007669"/>
    <property type="project" value="UniProtKB-KW"/>
</dbReference>
<dbReference type="PANTHER" id="PTHR43731:SF14">
    <property type="entry name" value="PRESENILIN-ASSOCIATED RHOMBOID-LIKE PROTEIN, MITOCHONDRIAL"/>
    <property type="match status" value="1"/>
</dbReference>
<feature type="transmembrane region" description="Helical" evidence="7">
    <location>
        <begin position="6"/>
        <end position="24"/>
    </location>
</feature>
<keyword evidence="5 7" id="KW-1133">Transmembrane helix</keyword>
<dbReference type="Proteomes" id="UP000636891">
    <property type="component" value="Unassembled WGS sequence"/>
</dbReference>
<dbReference type="InterPro" id="IPR035952">
    <property type="entry name" value="Rhomboid-like_sf"/>
</dbReference>
<evidence type="ECO:0000256" key="6">
    <source>
        <dbReference type="ARBA" id="ARBA00023136"/>
    </source>
</evidence>
<evidence type="ECO:0000256" key="7">
    <source>
        <dbReference type="SAM" id="Phobius"/>
    </source>
</evidence>
<proteinExistence type="inferred from homology"/>
<dbReference type="RefSeq" id="WP_055201761.1">
    <property type="nucleotide sequence ID" value="NZ_JACOOK010000001.1"/>
</dbReference>
<dbReference type="InterPro" id="IPR050925">
    <property type="entry name" value="Rhomboid_protease_S54"/>
</dbReference>
<keyword evidence="10" id="KW-1185">Reference proteome</keyword>
<reference evidence="9 10" key="1">
    <citation type="submission" date="2020-08" db="EMBL/GenBank/DDBJ databases">
        <title>Genome public.</title>
        <authorList>
            <person name="Liu C."/>
            <person name="Sun Q."/>
        </authorList>
    </citation>
    <scope>NUCLEOTIDE SEQUENCE [LARGE SCALE GENOMIC DNA]</scope>
    <source>
        <strain evidence="9 10">New-7</strain>
    </source>
</reference>
<gene>
    <name evidence="9" type="ORF">H8S08_02130</name>
</gene>
<comment type="similarity">
    <text evidence="2">Belongs to the peptidase S54 family.</text>
</comment>
<keyword evidence="6 7" id="KW-0472">Membrane</keyword>
<feature type="transmembrane region" description="Helical" evidence="7">
    <location>
        <begin position="172"/>
        <end position="191"/>
    </location>
</feature>
<dbReference type="Gene3D" id="1.20.1540.10">
    <property type="entry name" value="Rhomboid-like"/>
    <property type="match status" value="1"/>
</dbReference>
<name>A0ABR7CJI9_9BACT</name>
<keyword evidence="9" id="KW-0645">Protease</keyword>
<dbReference type="Pfam" id="PF01694">
    <property type="entry name" value="Rhomboid"/>
    <property type="match status" value="1"/>
</dbReference>
<comment type="caution">
    <text evidence="9">The sequence shown here is derived from an EMBL/GenBank/DDBJ whole genome shotgun (WGS) entry which is preliminary data.</text>
</comment>
<feature type="transmembrane region" description="Helical" evidence="7">
    <location>
        <begin position="115"/>
        <end position="134"/>
    </location>
</feature>
<dbReference type="SUPFAM" id="SSF144091">
    <property type="entry name" value="Rhomboid-like"/>
    <property type="match status" value="1"/>
</dbReference>
<evidence type="ECO:0000313" key="10">
    <source>
        <dbReference type="Proteomes" id="UP000636891"/>
    </source>
</evidence>
<dbReference type="PANTHER" id="PTHR43731">
    <property type="entry name" value="RHOMBOID PROTEASE"/>
    <property type="match status" value="1"/>
</dbReference>
<keyword evidence="4" id="KW-0378">Hydrolase</keyword>
<dbReference type="EMBL" id="JACOOK010000001">
    <property type="protein sequence ID" value="MBC5615821.1"/>
    <property type="molecule type" value="Genomic_DNA"/>
</dbReference>